<dbReference type="GO" id="GO:0005524">
    <property type="term" value="F:ATP binding"/>
    <property type="evidence" value="ECO:0007669"/>
    <property type="project" value="UniProtKB-KW"/>
</dbReference>
<reference evidence="5 6" key="1">
    <citation type="submission" date="2013-03" db="EMBL/GenBank/DDBJ databases">
        <title>Salinisphaera hydrothermalis C41B8 Genome Sequencing.</title>
        <authorList>
            <person name="Li C."/>
            <person name="Lai Q."/>
            <person name="Shao Z."/>
        </authorList>
    </citation>
    <scope>NUCLEOTIDE SEQUENCE [LARGE SCALE GENOMIC DNA]</scope>
    <source>
        <strain evidence="5 6">C41B8</strain>
    </source>
</reference>
<dbReference type="RefSeq" id="WP_037337145.1">
    <property type="nucleotide sequence ID" value="NZ_APNK01000012.1"/>
</dbReference>
<gene>
    <name evidence="5" type="ORF">C41B8_09536</name>
</gene>
<evidence type="ECO:0000256" key="1">
    <source>
        <dbReference type="ARBA" id="ARBA00006354"/>
    </source>
</evidence>
<dbReference type="PANTHER" id="PTHR32039:SF7">
    <property type="entry name" value="COMPETENCE PROTEIN COMM"/>
    <property type="match status" value="1"/>
</dbReference>
<feature type="domain" description="AAA+ ATPase" evidence="4">
    <location>
        <begin position="211"/>
        <end position="393"/>
    </location>
</feature>
<dbReference type="STRING" id="1304275.C41B8_09536"/>
<evidence type="ECO:0000259" key="4">
    <source>
        <dbReference type="SMART" id="SM00382"/>
    </source>
</evidence>
<dbReference type="InterPro" id="IPR025158">
    <property type="entry name" value="Mg_chelat-rel_C"/>
</dbReference>
<keyword evidence="2" id="KW-0547">Nucleotide-binding</keyword>
<evidence type="ECO:0000256" key="2">
    <source>
        <dbReference type="ARBA" id="ARBA00022741"/>
    </source>
</evidence>
<evidence type="ECO:0000313" key="6">
    <source>
        <dbReference type="Proteomes" id="UP000028302"/>
    </source>
</evidence>
<organism evidence="5 6">
    <name type="scientific">Salinisphaera hydrothermalis (strain C41B8)</name>
    <dbReference type="NCBI Taxonomy" id="1304275"/>
    <lineage>
        <taxon>Bacteria</taxon>
        <taxon>Pseudomonadati</taxon>
        <taxon>Pseudomonadota</taxon>
        <taxon>Gammaproteobacteria</taxon>
        <taxon>Salinisphaerales</taxon>
        <taxon>Salinisphaeraceae</taxon>
        <taxon>Salinisphaera</taxon>
    </lineage>
</organism>
<dbReference type="PATRIC" id="fig|1304275.5.peg.1943"/>
<dbReference type="Gene3D" id="3.40.50.300">
    <property type="entry name" value="P-loop containing nucleotide triphosphate hydrolases"/>
    <property type="match status" value="1"/>
</dbReference>
<dbReference type="Gene3D" id="3.30.230.10">
    <property type="match status" value="1"/>
</dbReference>
<keyword evidence="6" id="KW-1185">Reference proteome</keyword>
<dbReference type="PRINTS" id="PR01657">
    <property type="entry name" value="MCMFAMILY"/>
</dbReference>
<dbReference type="InterPro" id="IPR004482">
    <property type="entry name" value="Mg_chelat-rel"/>
</dbReference>
<dbReference type="Pfam" id="PF13541">
    <property type="entry name" value="ChlI"/>
    <property type="match status" value="1"/>
</dbReference>
<sequence>MALATVHSRAQTGLHAPPVAVEVDLAGGLPALAIVGLPETEVKESKDRVRAAISNSGYQFPTRRITVNLAPADLPKEGGRFDLAIALGILAASGQIPVNALLGHEFLGELSLSGALRGVRGALPATLAAASVERRLILPADNGGEAALAGEDAARTATHLADVATTLAGGETHWATPVAETPDTTQTPAPDLAEVRGQAQAKRALEIAAAGGHSLLMIGPPGAGKTMLASRLVGLLPPLTRDEALEVAAIASISGGGFDPSLWGRRPFRAPHHTASGVALVGGGSTPRPGEITLAHRGVLFLDELPEFDRRVLEVLREPLESGHIVISRAARQSEFPAAFQLVAAMNPCPCGYQGDASGRCHCTPERIERYRARISGPLLDRIDMHLNVAPITKKVLTAPASDEECSKTVQKRVCGARRTAEARNGGPNAALAPAQIDHYCAPAADGARLIDQAIDRLGLSARGYHRILRVARTIADLAGHERIEAPDIAEAIGYRQLDRS</sequence>
<dbReference type="AlphaFoldDB" id="A0A084IL48"/>
<protein>
    <submittedName>
        <fullName evidence="5">Mg chelatase subunit ChlI</fullName>
    </submittedName>
</protein>
<dbReference type="InterPro" id="IPR027417">
    <property type="entry name" value="P-loop_NTPase"/>
</dbReference>
<dbReference type="PANTHER" id="PTHR32039">
    <property type="entry name" value="MAGNESIUM-CHELATASE SUBUNIT CHLI"/>
    <property type="match status" value="1"/>
</dbReference>
<comment type="caution">
    <text evidence="5">The sequence shown here is derived from an EMBL/GenBank/DDBJ whole genome shotgun (WGS) entry which is preliminary data.</text>
</comment>
<dbReference type="GO" id="GO:0003677">
    <property type="term" value="F:DNA binding"/>
    <property type="evidence" value="ECO:0007669"/>
    <property type="project" value="InterPro"/>
</dbReference>
<dbReference type="InterPro" id="IPR001208">
    <property type="entry name" value="MCM_dom"/>
</dbReference>
<comment type="similarity">
    <text evidence="1">Belongs to the Mg-chelatase subunits D/I family. ComM subfamily.</text>
</comment>
<evidence type="ECO:0000313" key="5">
    <source>
        <dbReference type="EMBL" id="KEZ77432.1"/>
    </source>
</evidence>
<dbReference type="Pfam" id="PF01078">
    <property type="entry name" value="Mg_chelatase"/>
    <property type="match status" value="1"/>
</dbReference>
<dbReference type="InterPro" id="IPR014721">
    <property type="entry name" value="Ribsml_uS5_D2-typ_fold_subgr"/>
</dbReference>
<dbReference type="InterPro" id="IPR020568">
    <property type="entry name" value="Ribosomal_Su5_D2-typ_SF"/>
</dbReference>
<dbReference type="Pfam" id="PF13335">
    <property type="entry name" value="Mg_chelatase_C"/>
    <property type="match status" value="1"/>
</dbReference>
<dbReference type="Proteomes" id="UP000028302">
    <property type="component" value="Unassembled WGS sequence"/>
</dbReference>
<proteinExistence type="inferred from homology"/>
<dbReference type="SUPFAM" id="SSF54211">
    <property type="entry name" value="Ribosomal protein S5 domain 2-like"/>
    <property type="match status" value="1"/>
</dbReference>
<accession>A0A084IL48</accession>
<dbReference type="SUPFAM" id="SSF52540">
    <property type="entry name" value="P-loop containing nucleoside triphosphate hydrolases"/>
    <property type="match status" value="1"/>
</dbReference>
<dbReference type="eggNOG" id="COG0606">
    <property type="taxonomic scope" value="Bacteria"/>
</dbReference>
<dbReference type="NCBIfam" id="NF007365">
    <property type="entry name" value="PRK09862.1"/>
    <property type="match status" value="1"/>
</dbReference>
<evidence type="ECO:0000256" key="3">
    <source>
        <dbReference type="ARBA" id="ARBA00022840"/>
    </source>
</evidence>
<dbReference type="EMBL" id="APNK01000012">
    <property type="protein sequence ID" value="KEZ77432.1"/>
    <property type="molecule type" value="Genomic_DNA"/>
</dbReference>
<dbReference type="InterPro" id="IPR045006">
    <property type="entry name" value="CHLI-like"/>
</dbReference>
<dbReference type="SMART" id="SM00382">
    <property type="entry name" value="AAA"/>
    <property type="match status" value="1"/>
</dbReference>
<dbReference type="NCBIfam" id="TIGR00368">
    <property type="entry name" value="YifB family Mg chelatase-like AAA ATPase"/>
    <property type="match status" value="1"/>
</dbReference>
<dbReference type="InterPro" id="IPR000523">
    <property type="entry name" value="Mg_chelatse_chII-like_cat_dom"/>
</dbReference>
<name>A0A084IL48_SALHC</name>
<keyword evidence="3" id="KW-0067">ATP-binding</keyword>
<dbReference type="OrthoDB" id="9813147at2"/>
<dbReference type="InterPro" id="IPR003593">
    <property type="entry name" value="AAA+_ATPase"/>
</dbReference>